<gene>
    <name evidence="2" type="ORF">ruthe_02878</name>
</gene>
<evidence type="ECO:0000259" key="1">
    <source>
        <dbReference type="PROSITE" id="PS51471"/>
    </source>
</evidence>
<dbReference type="Pfam" id="PF23169">
    <property type="entry name" value="HalD"/>
    <property type="match status" value="1"/>
</dbReference>
<proteinExistence type="predicted"/>
<dbReference type="AlphaFoldDB" id="S9QUD7"/>
<dbReference type="PROSITE" id="PS51471">
    <property type="entry name" value="FE2OG_OXY"/>
    <property type="match status" value="1"/>
</dbReference>
<dbReference type="RefSeq" id="WP_021098942.1">
    <property type="nucleotide sequence ID" value="NZ_KE557324.1"/>
</dbReference>
<comment type="caution">
    <text evidence="2">The sequence shown here is derived from an EMBL/GenBank/DDBJ whole genome shotgun (WGS) entry which is preliminary data.</text>
</comment>
<feature type="domain" description="Fe2OG dioxygenase" evidence="1">
    <location>
        <begin position="12"/>
        <end position="121"/>
    </location>
</feature>
<evidence type="ECO:0000313" key="3">
    <source>
        <dbReference type="Proteomes" id="UP000015346"/>
    </source>
</evidence>
<dbReference type="Gene3D" id="2.60.120.620">
    <property type="entry name" value="q2cbj1_9rhob like domain"/>
    <property type="match status" value="1"/>
</dbReference>
<dbReference type="EMBL" id="AOLV01000033">
    <property type="protein sequence ID" value="EPX83253.1"/>
    <property type="molecule type" value="Genomic_DNA"/>
</dbReference>
<organism evidence="2 3">
    <name type="scientific">Rubellimicrobium thermophilum DSM 16684</name>
    <dbReference type="NCBI Taxonomy" id="1123069"/>
    <lineage>
        <taxon>Bacteria</taxon>
        <taxon>Pseudomonadati</taxon>
        <taxon>Pseudomonadota</taxon>
        <taxon>Alphaproteobacteria</taxon>
        <taxon>Rhodobacterales</taxon>
        <taxon>Roseobacteraceae</taxon>
        <taxon>Rubellimicrobium</taxon>
    </lineage>
</organism>
<sequence>MGKPALHAMDDPLARVNVMEYRRGEALNWHFDRSEFTTTILLQAPEAGGLFEYRRDLRSPEDPNHEGVARLLRGEDPELRRIRLEPGALNIFRGRDTAHRVTPVEGDRPRLVAVFSYFDRPGVRMTPDEQRGFYGRAA</sequence>
<dbReference type="InterPro" id="IPR005123">
    <property type="entry name" value="Oxoglu/Fe-dep_dioxygenase_dom"/>
</dbReference>
<name>S9QUD7_9RHOB</name>
<dbReference type="HOGENOM" id="CLU_1853739_0_0_5"/>
<reference evidence="2 3" key="1">
    <citation type="journal article" date="2013" name="Stand. Genomic Sci.">
        <title>Genome sequence of the reddish-pigmented Rubellimicrobium thermophilum type strain (DSM 16684(T)), a member of the Roseobacter clade.</title>
        <authorList>
            <person name="Fiebig A."/>
            <person name="Riedel T."/>
            <person name="Gronow S."/>
            <person name="Petersen J."/>
            <person name="Klenk H.P."/>
            <person name="Goker M."/>
        </authorList>
    </citation>
    <scope>NUCLEOTIDE SEQUENCE [LARGE SCALE GENOMIC DNA]</scope>
    <source>
        <strain evidence="2 3">DSM 16684</strain>
    </source>
</reference>
<dbReference type="Proteomes" id="UP000015346">
    <property type="component" value="Unassembled WGS sequence"/>
</dbReference>
<accession>S9QUD7</accession>
<keyword evidence="3" id="KW-1185">Reference proteome</keyword>
<dbReference type="InterPro" id="IPR056470">
    <property type="entry name" value="BesD/HalB-like"/>
</dbReference>
<dbReference type="PATRIC" id="fig|1123069.3.peg.2849"/>
<dbReference type="STRING" id="1123069.ruthe_02878"/>
<protein>
    <submittedName>
        <fullName evidence="2">2OG-Fe(II) oxygenase superfamily</fullName>
    </submittedName>
</protein>
<evidence type="ECO:0000313" key="2">
    <source>
        <dbReference type="EMBL" id="EPX83253.1"/>
    </source>
</evidence>